<dbReference type="EMBL" id="DRTM01000040">
    <property type="protein sequence ID" value="HHE75600.1"/>
    <property type="molecule type" value="Genomic_DNA"/>
</dbReference>
<reference evidence="6" key="1">
    <citation type="journal article" date="2020" name="mSystems">
        <title>Genome- and Community-Level Interaction Insights into Carbon Utilization and Element Cycling Functions of Hydrothermarchaeota in Hydrothermal Sediment.</title>
        <authorList>
            <person name="Zhou Z."/>
            <person name="Liu Y."/>
            <person name="Xu W."/>
            <person name="Pan J."/>
            <person name="Luo Z.H."/>
            <person name="Li M."/>
        </authorList>
    </citation>
    <scope>NUCLEOTIDE SEQUENCE [LARGE SCALE GENOMIC DNA]</scope>
    <source>
        <strain evidence="6">HyVt-85</strain>
    </source>
</reference>
<dbReference type="InterPro" id="IPR001131">
    <property type="entry name" value="Peptidase_M24B_aminopep-P_CS"/>
</dbReference>
<dbReference type="Proteomes" id="UP000886130">
    <property type="component" value="Unassembled WGS sequence"/>
</dbReference>
<gene>
    <name evidence="6" type="ORF">ENL31_00550</name>
</gene>
<dbReference type="PROSITE" id="PS00491">
    <property type="entry name" value="PROLINE_PEPTIDASE"/>
    <property type="match status" value="1"/>
</dbReference>
<dbReference type="InterPro" id="IPR000587">
    <property type="entry name" value="Creatinase_N"/>
</dbReference>
<organism evidence="6">
    <name type="scientific">Candidatus Aciduliprofundum boonei</name>
    <dbReference type="NCBI Taxonomy" id="379547"/>
    <lineage>
        <taxon>Archaea</taxon>
        <taxon>Methanobacteriati</taxon>
        <taxon>Thermoplasmatota</taxon>
        <taxon>DHVE2 group</taxon>
        <taxon>Candidatus Aciduliprofundum</taxon>
    </lineage>
</organism>
<keyword evidence="2" id="KW-0378">Hydrolase</keyword>
<dbReference type="Pfam" id="PF00557">
    <property type="entry name" value="Peptidase_M24"/>
    <property type="match status" value="1"/>
</dbReference>
<comment type="caution">
    <text evidence="6">The sequence shown here is derived from an EMBL/GenBank/DDBJ whole genome shotgun (WGS) entry which is preliminary data.</text>
</comment>
<proteinExistence type="inferred from homology"/>
<sequence>MQSERLKRFREYMEKNNLKVTVVIDPENQYYFTNFYAVVYSRPIITLIFLDRVEMIVPELEKLHAQEESFAEKIYTYGEVPYFHNDAYTILKKILLDISGRIGIEENRMPLSLFRAIFQKFSVIDVAPYIEKMRMIKDDEEIKLIKKAAYLADIGVKNSIEFAKEDITELEIDAAGNHAILREAGLKFPNFRLSLFAMSPSGSQRTPLPHVFSTSRKLRKGDIIIHSRQVSLNGYRAECERTFFLRPLKKEHEEIFQVMIEAQKIAEKNVKDGIKAGEIDLIARKIIEENGYAQYFPHRTGHGVGLSVHEPPYIRFDSDTILRENMVITIEPGIYIPQVGGFRHSDTLIVRKNRGEILTNISRDLDYLAR</sequence>
<dbReference type="GO" id="GO:0004177">
    <property type="term" value="F:aminopeptidase activity"/>
    <property type="evidence" value="ECO:0007669"/>
    <property type="project" value="UniProtKB-KW"/>
</dbReference>
<accession>A0A7J3T927</accession>
<evidence type="ECO:0000259" key="5">
    <source>
        <dbReference type="Pfam" id="PF01321"/>
    </source>
</evidence>
<evidence type="ECO:0000256" key="2">
    <source>
        <dbReference type="ARBA" id="ARBA00022801"/>
    </source>
</evidence>
<feature type="domain" description="Peptidase M24" evidence="4">
    <location>
        <begin position="144"/>
        <end position="351"/>
    </location>
</feature>
<dbReference type="PANTHER" id="PTHR46112">
    <property type="entry name" value="AMINOPEPTIDASE"/>
    <property type="match status" value="1"/>
</dbReference>
<dbReference type="InterPro" id="IPR000994">
    <property type="entry name" value="Pept_M24"/>
</dbReference>
<evidence type="ECO:0000256" key="3">
    <source>
        <dbReference type="RuleBase" id="RU000590"/>
    </source>
</evidence>
<dbReference type="Gene3D" id="3.90.230.10">
    <property type="entry name" value="Creatinase/methionine aminopeptidase superfamily"/>
    <property type="match status" value="1"/>
</dbReference>
<dbReference type="GO" id="GO:0046872">
    <property type="term" value="F:metal ion binding"/>
    <property type="evidence" value="ECO:0007669"/>
    <property type="project" value="UniProtKB-KW"/>
</dbReference>
<evidence type="ECO:0000256" key="1">
    <source>
        <dbReference type="ARBA" id="ARBA00022723"/>
    </source>
</evidence>
<dbReference type="Gene3D" id="3.40.350.10">
    <property type="entry name" value="Creatinase/prolidase N-terminal domain"/>
    <property type="match status" value="1"/>
</dbReference>
<comment type="similarity">
    <text evidence="3">Belongs to the peptidase M24B family.</text>
</comment>
<keyword evidence="6" id="KW-0645">Protease</keyword>
<name>A0A7J3T927_9ARCH</name>
<dbReference type="Pfam" id="PF01321">
    <property type="entry name" value="Creatinase_N"/>
    <property type="match status" value="1"/>
</dbReference>
<evidence type="ECO:0000259" key="4">
    <source>
        <dbReference type="Pfam" id="PF00557"/>
    </source>
</evidence>
<dbReference type="InterPro" id="IPR029149">
    <property type="entry name" value="Creatin/AminoP/Spt16_N"/>
</dbReference>
<dbReference type="SUPFAM" id="SSF55920">
    <property type="entry name" value="Creatinase/aminopeptidase"/>
    <property type="match status" value="1"/>
</dbReference>
<dbReference type="SUPFAM" id="SSF53092">
    <property type="entry name" value="Creatinase/prolidase N-terminal domain"/>
    <property type="match status" value="1"/>
</dbReference>
<keyword evidence="1 3" id="KW-0479">Metal-binding</keyword>
<dbReference type="AlphaFoldDB" id="A0A7J3T927"/>
<feature type="domain" description="Creatinase N-terminal" evidence="5">
    <location>
        <begin position="5"/>
        <end position="136"/>
    </location>
</feature>
<keyword evidence="6" id="KW-0031">Aminopeptidase</keyword>
<dbReference type="PANTHER" id="PTHR46112:SF2">
    <property type="entry name" value="XAA-PRO AMINOPEPTIDASE P-RELATED"/>
    <property type="match status" value="1"/>
</dbReference>
<dbReference type="InterPro" id="IPR050659">
    <property type="entry name" value="Peptidase_M24B"/>
</dbReference>
<protein>
    <submittedName>
        <fullName evidence="6">Aminopeptidase P family protein</fullName>
    </submittedName>
</protein>
<dbReference type="InterPro" id="IPR036005">
    <property type="entry name" value="Creatinase/aminopeptidase-like"/>
</dbReference>
<evidence type="ECO:0000313" key="6">
    <source>
        <dbReference type="EMBL" id="HHE75600.1"/>
    </source>
</evidence>